<feature type="domain" description="Mediator of RNA polymerase II transcription subunit 25 von Willebrand factor type A" evidence="3">
    <location>
        <begin position="10"/>
        <end position="139"/>
    </location>
</feature>
<evidence type="ECO:0000256" key="1">
    <source>
        <dbReference type="ARBA" id="ARBA00009102"/>
    </source>
</evidence>
<dbReference type="GO" id="GO:0045944">
    <property type="term" value="P:positive regulation of transcription by RNA polymerase II"/>
    <property type="evidence" value="ECO:0007669"/>
    <property type="project" value="TreeGrafter"/>
</dbReference>
<comment type="caution">
    <text evidence="4">The sequence shown here is derived from an EMBL/GenBank/DDBJ whole genome shotgun (WGS) entry which is preliminary data.</text>
</comment>
<dbReference type="STRING" id="104452.A0A0L7LH82"/>
<evidence type="ECO:0000256" key="2">
    <source>
        <dbReference type="ARBA" id="ARBA00019694"/>
    </source>
</evidence>
<gene>
    <name evidence="4" type="ORF">OBRU01_08679</name>
</gene>
<dbReference type="AlphaFoldDB" id="A0A0L7LH82"/>
<dbReference type="GO" id="GO:0005667">
    <property type="term" value="C:transcription regulator complex"/>
    <property type="evidence" value="ECO:0007669"/>
    <property type="project" value="TreeGrafter"/>
</dbReference>
<accession>A0A0L7LH82</accession>
<evidence type="ECO:0000259" key="3">
    <source>
        <dbReference type="Pfam" id="PF11265"/>
    </source>
</evidence>
<reference evidence="4 5" key="1">
    <citation type="journal article" date="2015" name="Genome Biol. Evol.">
        <title>The genome of winter moth (Operophtera brumata) provides a genomic perspective on sexual dimorphism and phenology.</title>
        <authorList>
            <person name="Derks M.F."/>
            <person name="Smit S."/>
            <person name="Salis L."/>
            <person name="Schijlen E."/>
            <person name="Bossers A."/>
            <person name="Mateman C."/>
            <person name="Pijl A.S."/>
            <person name="de Ridder D."/>
            <person name="Groenen M.A."/>
            <person name="Visser M.E."/>
            <person name="Megens H.J."/>
        </authorList>
    </citation>
    <scope>NUCLEOTIDE SEQUENCE [LARGE SCALE GENOMIC DNA]</scope>
    <source>
        <strain evidence="4">WM2013NL</strain>
        <tissue evidence="4">Head and thorax</tissue>
    </source>
</reference>
<dbReference type="EMBL" id="JTDY01001152">
    <property type="protein sequence ID" value="KOB74724.1"/>
    <property type="molecule type" value="Genomic_DNA"/>
</dbReference>
<evidence type="ECO:0000313" key="5">
    <source>
        <dbReference type="Proteomes" id="UP000037510"/>
    </source>
</evidence>
<name>A0A0L7LH82_OPEBR</name>
<organism evidence="4 5">
    <name type="scientific">Operophtera brumata</name>
    <name type="common">Winter moth</name>
    <name type="synonym">Phalaena brumata</name>
    <dbReference type="NCBI Taxonomy" id="104452"/>
    <lineage>
        <taxon>Eukaryota</taxon>
        <taxon>Metazoa</taxon>
        <taxon>Ecdysozoa</taxon>
        <taxon>Arthropoda</taxon>
        <taxon>Hexapoda</taxon>
        <taxon>Insecta</taxon>
        <taxon>Pterygota</taxon>
        <taxon>Neoptera</taxon>
        <taxon>Endopterygota</taxon>
        <taxon>Lepidoptera</taxon>
        <taxon>Glossata</taxon>
        <taxon>Ditrysia</taxon>
        <taxon>Geometroidea</taxon>
        <taxon>Geometridae</taxon>
        <taxon>Larentiinae</taxon>
        <taxon>Operophtera</taxon>
    </lineage>
</organism>
<dbReference type="Proteomes" id="UP000037510">
    <property type="component" value="Unassembled WGS sequence"/>
</dbReference>
<proteinExistence type="inferred from homology"/>
<dbReference type="Pfam" id="PF11265">
    <property type="entry name" value="Med25_VWA"/>
    <property type="match status" value="1"/>
</dbReference>
<dbReference type="PANTHER" id="PTHR12433">
    <property type="entry name" value="MEDIATOR OF RNA POLYMERASE II TRANSCRIPTION SUBUNIT 25"/>
    <property type="match status" value="1"/>
</dbReference>
<dbReference type="PANTHER" id="PTHR12433:SF11">
    <property type="entry name" value="MEDIATOR OF RNA POLYMERASE II TRANSCRIPTION SUBUNIT 25"/>
    <property type="match status" value="1"/>
</dbReference>
<keyword evidence="5" id="KW-1185">Reference proteome</keyword>
<dbReference type="InterPro" id="IPR021419">
    <property type="entry name" value="Mediator_Med25_VWA"/>
</dbReference>
<dbReference type="GO" id="GO:0016592">
    <property type="term" value="C:mediator complex"/>
    <property type="evidence" value="ECO:0007669"/>
    <property type="project" value="TreeGrafter"/>
</dbReference>
<sequence length="151" mass="15882">MVVNAPDSPVQAQVIFAIEATAANGAYIGELNSNYIIPTLEYFHGGALEEPGGNGSVYCIVTYRAADCIPSLPIATYGPYHTPQNVLEAVEKIQFIGGHAESKACLTEAMTTALACFEELGRSETSSHVLILCCSPPYSAYAGGMAPPGKH</sequence>
<protein>
    <recommendedName>
        <fullName evidence="2">Mediator of RNA polymerase II transcription subunit 25</fullName>
    </recommendedName>
</protein>
<evidence type="ECO:0000313" key="4">
    <source>
        <dbReference type="EMBL" id="KOB74724.1"/>
    </source>
</evidence>
<comment type="similarity">
    <text evidence="1">Belongs to the Mediator complex subunit 25 family.</text>
</comment>